<name>A0A557SXN6_9ARCH</name>
<proteinExistence type="inferred from homology"/>
<keyword evidence="7" id="KW-1185">Reference proteome</keyword>
<dbReference type="Proteomes" id="UP000315289">
    <property type="component" value="Unassembled WGS sequence"/>
</dbReference>
<dbReference type="GO" id="GO:0004252">
    <property type="term" value="F:serine-type endopeptidase activity"/>
    <property type="evidence" value="ECO:0007669"/>
    <property type="project" value="UniProtKB-EC"/>
</dbReference>
<gene>
    <name evidence="6" type="ORF">NARC_30084</name>
</gene>
<dbReference type="EMBL" id="VOAH01000003">
    <property type="protein sequence ID" value="TVP41370.1"/>
    <property type="molecule type" value="Genomic_DNA"/>
</dbReference>
<dbReference type="InterPro" id="IPR022398">
    <property type="entry name" value="Peptidase_S8_His-AS"/>
</dbReference>
<reference evidence="6 7" key="1">
    <citation type="journal article" date="2019" name="Front. Microbiol.">
        <title>Ammonia Oxidation by the Arctic Terrestrial Thaumarchaeote Candidatus Nitrosocosmicus arcticus Is Stimulated by Increasing Temperatures.</title>
        <authorList>
            <person name="Alves R.J.E."/>
            <person name="Kerou M."/>
            <person name="Zappe A."/>
            <person name="Bittner R."/>
            <person name="Abby S.S."/>
            <person name="Schmidt H.A."/>
            <person name="Pfeifer K."/>
            <person name="Schleper C."/>
        </authorList>
    </citation>
    <scope>NUCLEOTIDE SEQUENCE [LARGE SCALE GENOMIC DNA]</scope>
    <source>
        <strain evidence="6 7">Kfb</strain>
    </source>
</reference>
<evidence type="ECO:0000256" key="2">
    <source>
        <dbReference type="ARBA" id="ARBA00022670"/>
    </source>
</evidence>
<accession>A0A557SXN6</accession>
<dbReference type="AlphaFoldDB" id="A0A557SXN6"/>
<keyword evidence="2" id="KW-0645">Protease</keyword>
<dbReference type="PROSITE" id="PS00136">
    <property type="entry name" value="SUBTILASE_ASP"/>
    <property type="match status" value="1"/>
</dbReference>
<dbReference type="InterPro" id="IPR036852">
    <property type="entry name" value="Peptidase_S8/S53_dom_sf"/>
</dbReference>
<dbReference type="GO" id="GO:0006508">
    <property type="term" value="P:proteolysis"/>
    <property type="evidence" value="ECO:0007669"/>
    <property type="project" value="UniProtKB-KW"/>
</dbReference>
<dbReference type="PANTHER" id="PTHR43806:SF11">
    <property type="entry name" value="CEREVISIN-RELATED"/>
    <property type="match status" value="1"/>
</dbReference>
<dbReference type="RefSeq" id="WP_261377767.1">
    <property type="nucleotide sequence ID" value="NZ_ML675579.1"/>
</dbReference>
<sequence>MDYFPASIIYPNGNTVSLEPKTWLLSLKTPLTAQELLDKLNGTQISLKQSSSKNPINNTNTRFWITRELDWTVADLIGALKIYLGPAYDWVGPAYTNPKIPGEKGIICPLPNVLVVKFKPDISPDYEKLKTNYSMKVVDENSKYYDEYTKYFILDKLDTYTSYKVKSILESQPDKYSLISFENMPMLLPITYVPDDADYNKQWNMQRISAGGVGSTTWDLTTGSKRIVICVIDSGCDLTHPDLKPNLAGSGKNLNTMLDDGSPVEPPGVTEIGHGTAVAGIISARINNSIGVAGVAGRCKILPFAFVNWTEEELIRGINAAGGLSARVVNMSFALSLPDTTRVDEAISQASSSILFCASSGNDDKEGISYPANHPLVMACGATNQADRRKIANPPLDSWGSNFGEELSVMAPGVPIPTTDIVGSKGYNKTGDYIDGFFGTSAAVPHLSGLAGLIFSVCPGIDPVRVRDIIENTTDKVGDVDYSIDVDHPRPNGTWNNEMGYGRINTLRAVIAASTFNPDIHWFRTVEILSGTMTLNDHEKFGNNETDTFSYIDGKRETIFQLGPFDTHDRSSSWQETVGGEIRATVDLFFDWKTDSSVDVVYAIALYEGTTGFTNDFAGSGSGTISIPEDQVKVIDVKVTNTSEGDPEDFVHANFTLINNRRSF</sequence>
<evidence type="ECO:0000259" key="5">
    <source>
        <dbReference type="Pfam" id="PF00082"/>
    </source>
</evidence>
<dbReference type="PROSITE" id="PS00137">
    <property type="entry name" value="SUBTILASE_HIS"/>
    <property type="match status" value="1"/>
</dbReference>
<dbReference type="Pfam" id="PF00082">
    <property type="entry name" value="Peptidase_S8"/>
    <property type="match status" value="1"/>
</dbReference>
<dbReference type="SUPFAM" id="SSF52743">
    <property type="entry name" value="Subtilisin-like"/>
    <property type="match status" value="1"/>
</dbReference>
<evidence type="ECO:0000313" key="6">
    <source>
        <dbReference type="EMBL" id="TVP41370.1"/>
    </source>
</evidence>
<dbReference type="InterPro" id="IPR015500">
    <property type="entry name" value="Peptidase_S8_subtilisin-rel"/>
</dbReference>
<keyword evidence="4" id="KW-0720">Serine protease</keyword>
<comment type="similarity">
    <text evidence="1">Belongs to the peptidase S8 family.</text>
</comment>
<dbReference type="InterPro" id="IPR000209">
    <property type="entry name" value="Peptidase_S8/S53_dom"/>
</dbReference>
<comment type="caution">
    <text evidence="6">The sequence shown here is derived from an EMBL/GenBank/DDBJ whole genome shotgun (WGS) entry which is preliminary data.</text>
</comment>
<dbReference type="PRINTS" id="PR00723">
    <property type="entry name" value="SUBTILISIN"/>
</dbReference>
<dbReference type="EC" id="3.4.21.62" evidence="6"/>
<evidence type="ECO:0000313" key="7">
    <source>
        <dbReference type="Proteomes" id="UP000315289"/>
    </source>
</evidence>
<keyword evidence="3 6" id="KW-0378">Hydrolase</keyword>
<feature type="domain" description="Peptidase S8/S53" evidence="5">
    <location>
        <begin position="225"/>
        <end position="502"/>
    </location>
</feature>
<organism evidence="6 7">
    <name type="scientific">Candidatus Nitrosocosmicus arcticus</name>
    <dbReference type="NCBI Taxonomy" id="2035267"/>
    <lineage>
        <taxon>Archaea</taxon>
        <taxon>Nitrososphaerota</taxon>
        <taxon>Nitrososphaeria</taxon>
        <taxon>Nitrososphaerales</taxon>
        <taxon>Nitrososphaeraceae</taxon>
        <taxon>Candidatus Nitrosocosmicus</taxon>
    </lineage>
</organism>
<dbReference type="PANTHER" id="PTHR43806">
    <property type="entry name" value="PEPTIDASE S8"/>
    <property type="match status" value="1"/>
</dbReference>
<protein>
    <submittedName>
        <fullName evidence="6">Putative Subtilisin</fullName>
        <ecNumber evidence="6">3.4.21.62</ecNumber>
    </submittedName>
</protein>
<evidence type="ECO:0000256" key="1">
    <source>
        <dbReference type="ARBA" id="ARBA00011073"/>
    </source>
</evidence>
<dbReference type="InterPro" id="IPR023827">
    <property type="entry name" value="Peptidase_S8_Asp-AS"/>
</dbReference>
<dbReference type="Gene3D" id="3.40.50.200">
    <property type="entry name" value="Peptidase S8/S53 domain"/>
    <property type="match status" value="1"/>
</dbReference>
<dbReference type="InterPro" id="IPR050131">
    <property type="entry name" value="Peptidase_S8_subtilisin-like"/>
</dbReference>
<evidence type="ECO:0000256" key="3">
    <source>
        <dbReference type="ARBA" id="ARBA00022801"/>
    </source>
</evidence>
<dbReference type="PROSITE" id="PS51892">
    <property type="entry name" value="SUBTILASE"/>
    <property type="match status" value="1"/>
</dbReference>
<evidence type="ECO:0000256" key="4">
    <source>
        <dbReference type="ARBA" id="ARBA00022825"/>
    </source>
</evidence>